<sequence length="144" mass="16300">MNIFEDMKVFIKPLGVVSPVSEINVNSDTVYTPYGIYDVKAVFLILKTGLKDKNNKDIYVGDVITDGETKCEVLFNVNGGFFLKSASGIHATGCFIENKFMQFAVSNYEIISNIYVEMQEKRIQNGIFKERCLFDIQNITKDIS</sequence>
<dbReference type="InterPro" id="IPR019096">
    <property type="entry name" value="YopX_protein"/>
</dbReference>
<dbReference type="EMBL" id="BK032560">
    <property type="protein sequence ID" value="DAF47851.1"/>
    <property type="molecule type" value="Genomic_DNA"/>
</dbReference>
<organism evidence="2">
    <name type="scientific">Siphoviridae sp. ctJjf17</name>
    <dbReference type="NCBI Taxonomy" id="2827839"/>
    <lineage>
        <taxon>Viruses</taxon>
        <taxon>Duplodnaviria</taxon>
        <taxon>Heunggongvirae</taxon>
        <taxon>Uroviricota</taxon>
        <taxon>Caudoviricetes</taxon>
    </lineage>
</organism>
<feature type="domain" description="YopX protein" evidence="1">
    <location>
        <begin position="39"/>
        <end position="115"/>
    </location>
</feature>
<evidence type="ECO:0000259" key="1">
    <source>
        <dbReference type="Pfam" id="PF09643"/>
    </source>
</evidence>
<accession>A0A8S5SAK4</accession>
<proteinExistence type="predicted"/>
<evidence type="ECO:0000313" key="2">
    <source>
        <dbReference type="EMBL" id="DAF47851.1"/>
    </source>
</evidence>
<protein>
    <submittedName>
        <fullName evidence="2">YopX protein</fullName>
    </submittedName>
</protein>
<dbReference type="Gene3D" id="2.30.30.290">
    <property type="entry name" value="YopX-like domains"/>
    <property type="match status" value="1"/>
</dbReference>
<name>A0A8S5SAK4_9CAUD</name>
<dbReference type="SUPFAM" id="SSF159006">
    <property type="entry name" value="YopX-like"/>
    <property type="match status" value="1"/>
</dbReference>
<dbReference type="Pfam" id="PF09643">
    <property type="entry name" value="YopX"/>
    <property type="match status" value="1"/>
</dbReference>
<dbReference type="InterPro" id="IPR023385">
    <property type="entry name" value="YopX-like_C"/>
</dbReference>
<reference evidence="2" key="1">
    <citation type="journal article" date="2021" name="Proc. Natl. Acad. Sci. U.S.A.">
        <title>A Catalog of Tens of Thousands of Viruses from Human Metagenomes Reveals Hidden Associations with Chronic Diseases.</title>
        <authorList>
            <person name="Tisza M.J."/>
            <person name="Buck C.B."/>
        </authorList>
    </citation>
    <scope>NUCLEOTIDE SEQUENCE</scope>
    <source>
        <strain evidence="2">CtJjf17</strain>
    </source>
</reference>